<evidence type="ECO:0008006" key="4">
    <source>
        <dbReference type="Google" id="ProtNLM"/>
    </source>
</evidence>
<name>A0A1H3EIC7_9FLAO</name>
<dbReference type="Proteomes" id="UP000198569">
    <property type="component" value="Unassembled WGS sequence"/>
</dbReference>
<evidence type="ECO:0000313" key="3">
    <source>
        <dbReference type="Proteomes" id="UP000198569"/>
    </source>
</evidence>
<evidence type="ECO:0000256" key="1">
    <source>
        <dbReference type="SAM" id="SignalP"/>
    </source>
</evidence>
<accession>A0A1H3EIC7</accession>
<feature type="chain" id="PRO_5011479067" description="Outer membrane protein beta-barrel domain-containing protein" evidence="1">
    <location>
        <begin position="21"/>
        <end position="281"/>
    </location>
</feature>
<protein>
    <recommendedName>
        <fullName evidence="4">Outer membrane protein beta-barrel domain-containing protein</fullName>
    </recommendedName>
</protein>
<dbReference type="AlphaFoldDB" id="A0A1H3EIC7"/>
<keyword evidence="3" id="KW-1185">Reference proteome</keyword>
<dbReference type="RefSeq" id="WP_091434433.1">
    <property type="nucleotide sequence ID" value="NZ_FNMV01000015.1"/>
</dbReference>
<dbReference type="EMBL" id="FNMV01000015">
    <property type="protein sequence ID" value="SDX78345.1"/>
    <property type="molecule type" value="Genomic_DNA"/>
</dbReference>
<evidence type="ECO:0000313" key="2">
    <source>
        <dbReference type="EMBL" id="SDX78345.1"/>
    </source>
</evidence>
<sequence length="281" mass="31807">MRIKIFASLLFLFAILKVSAQSTYSVELNIKTEPTEKITKNETEIGFSFFKNIGSKNKISNTFKYKNTGIIYDLENYNLQDNLNAFSSFENKFEITHAINQKTNLNIEIKPTVNFEKNIGISDVDIFGGLEVSHSFNGSNSLSIGVKRAALFGKTEVLPTFSLTHSINKNTFVAIGFPDSQISYSNNSRNSFIIKNSFQGAVYNLDSSENTNAINATKMTYSQMATTFTYERNIDPNWSLNFKGGYGFNNKYYLTDNKGDLKYDFNNSNGYIFNIGIKFKH</sequence>
<feature type="signal peptide" evidence="1">
    <location>
        <begin position="1"/>
        <end position="20"/>
    </location>
</feature>
<gene>
    <name evidence="2" type="ORF">SAMN05444338_11526</name>
</gene>
<organism evidence="2 3">
    <name type="scientific">Flavobacterium degerlachei</name>
    <dbReference type="NCBI Taxonomy" id="229203"/>
    <lineage>
        <taxon>Bacteria</taxon>
        <taxon>Pseudomonadati</taxon>
        <taxon>Bacteroidota</taxon>
        <taxon>Flavobacteriia</taxon>
        <taxon>Flavobacteriales</taxon>
        <taxon>Flavobacteriaceae</taxon>
        <taxon>Flavobacterium</taxon>
    </lineage>
</organism>
<proteinExistence type="predicted"/>
<reference evidence="3" key="1">
    <citation type="submission" date="2016-10" db="EMBL/GenBank/DDBJ databases">
        <authorList>
            <person name="Varghese N."/>
            <person name="Submissions S."/>
        </authorList>
    </citation>
    <scope>NUCLEOTIDE SEQUENCE [LARGE SCALE GENOMIC DNA]</scope>
    <source>
        <strain evidence="3">DSM 15718</strain>
    </source>
</reference>
<dbReference type="OrthoDB" id="1375732at2"/>
<dbReference type="STRING" id="229203.SAMN05444338_11526"/>
<keyword evidence="1" id="KW-0732">Signal</keyword>